<dbReference type="EMBL" id="FJ467921">
    <property type="protein sequence ID" value="ACK57891.1"/>
    <property type="molecule type" value="mRNA"/>
</dbReference>
<sequence length="242" mass="27721">MIVAINLLLLLPLTTNAVVDLRPKCVDYNVESKDLDTRLTRLEHGKQTVIKAKGTSKFNIGNVKLGDLTEKGNCNYRSRHVPIDASGEKKKVKVVTHYHDDKSTHAEYIQTGENKYKALVKDAIPLNLDDERLPDNVGSFHDEAKDLHRIKVNDALHEFKLGRVTLNGHTVEDLPESLERIVYSWNSEDGRKVFRIDSHLNDNRILSQKFMEESPGSKKFKRLEPSKYNGIRLIRKWESPKP</sequence>
<name>B7UBE1_9APIC</name>
<evidence type="ECO:0000256" key="1">
    <source>
        <dbReference type="SAM" id="SignalP"/>
    </source>
</evidence>
<proteinExistence type="evidence at transcript level"/>
<accession>B7UBE1</accession>
<feature type="chain" id="PRO_5002862295" evidence="1">
    <location>
        <begin position="18"/>
        <end position="242"/>
    </location>
</feature>
<dbReference type="AlphaFoldDB" id="B7UBE1"/>
<protein>
    <submittedName>
        <fullName evidence="2">Uncharacterized protein</fullName>
    </submittedName>
</protein>
<feature type="signal peptide" evidence="1">
    <location>
        <begin position="1"/>
        <end position="17"/>
    </location>
</feature>
<evidence type="ECO:0000313" key="2">
    <source>
        <dbReference type="EMBL" id="ACK57891.1"/>
    </source>
</evidence>
<organism evidence="2">
    <name type="scientific">Theileria uilenbergi</name>
    <dbReference type="NCBI Taxonomy" id="507731"/>
    <lineage>
        <taxon>Eukaryota</taxon>
        <taxon>Sar</taxon>
        <taxon>Alveolata</taxon>
        <taxon>Apicomplexa</taxon>
        <taxon>Aconoidasida</taxon>
        <taxon>Piroplasmida</taxon>
        <taxon>Theileriidae</taxon>
        <taxon>Theileria</taxon>
    </lineage>
</organism>
<reference evidence="2" key="1">
    <citation type="journal article" date="2015" name="Exp. Parasitol.">
        <title>Identification and characterization of Tu88, an antigenic gene from Theileria uilenbergi.</title>
        <authorList>
            <person name="Lu Y."/>
            <person name="Wang Y."/>
            <person name="Li Y."/>
            <person name="Gou H."/>
            <person name="Luo J."/>
            <person name="Yin H."/>
            <person name="Liu Z."/>
        </authorList>
    </citation>
    <scope>NUCLEOTIDE SEQUENCE</scope>
</reference>
<keyword evidence="1" id="KW-0732">Signal</keyword>